<dbReference type="Pfam" id="PF10531">
    <property type="entry name" value="SLBB"/>
    <property type="match status" value="1"/>
</dbReference>
<comment type="caution">
    <text evidence="4">The sequence shown here is derived from an EMBL/GenBank/DDBJ whole genome shotgun (WGS) entry which is preliminary data.</text>
</comment>
<feature type="domain" description="Helix-hairpin-helix DNA-binding motif class 1" evidence="3">
    <location>
        <begin position="258"/>
        <end position="277"/>
    </location>
</feature>
<dbReference type="InterPro" id="IPR051675">
    <property type="entry name" value="Endo/Exo/Phosphatase_dom_1"/>
</dbReference>
<dbReference type="Proteomes" id="UP000271031">
    <property type="component" value="Unassembled WGS sequence"/>
</dbReference>
<dbReference type="Pfam" id="PF12836">
    <property type="entry name" value="HHH_3"/>
    <property type="match status" value="1"/>
</dbReference>
<dbReference type="InterPro" id="IPR004509">
    <property type="entry name" value="Competence_ComEA_HhH"/>
</dbReference>
<dbReference type="Gene3D" id="1.10.150.280">
    <property type="entry name" value="AF1531-like domain"/>
    <property type="match status" value="1"/>
</dbReference>
<keyword evidence="2" id="KW-0812">Transmembrane</keyword>
<feature type="region of interest" description="Disordered" evidence="1">
    <location>
        <begin position="41"/>
        <end position="85"/>
    </location>
</feature>
<accession>A0A3M8D346</accession>
<dbReference type="GO" id="GO:0015627">
    <property type="term" value="C:type II protein secretion system complex"/>
    <property type="evidence" value="ECO:0007669"/>
    <property type="project" value="TreeGrafter"/>
</dbReference>
<feature type="compositionally biased region" description="Low complexity" evidence="1">
    <location>
        <begin position="73"/>
        <end position="85"/>
    </location>
</feature>
<feature type="compositionally biased region" description="Low complexity" evidence="1">
    <location>
        <begin position="200"/>
        <end position="215"/>
    </location>
</feature>
<organism evidence="4 5">
    <name type="scientific">Brevibacillus fluminis</name>
    <dbReference type="NCBI Taxonomy" id="511487"/>
    <lineage>
        <taxon>Bacteria</taxon>
        <taxon>Bacillati</taxon>
        <taxon>Bacillota</taxon>
        <taxon>Bacilli</taxon>
        <taxon>Bacillales</taxon>
        <taxon>Paenibacillaceae</taxon>
        <taxon>Brevibacillus</taxon>
    </lineage>
</organism>
<keyword evidence="5" id="KW-1185">Reference proteome</keyword>
<keyword evidence="2" id="KW-0472">Membrane</keyword>
<dbReference type="SUPFAM" id="SSF47781">
    <property type="entry name" value="RuvA domain 2-like"/>
    <property type="match status" value="1"/>
</dbReference>
<protein>
    <submittedName>
        <fullName evidence="4">ComEA family DNA-binding protein</fullName>
    </submittedName>
</protein>
<gene>
    <name evidence="4" type="ORF">EDM56_23700</name>
</gene>
<dbReference type="EMBL" id="RHHQ01000020">
    <property type="protein sequence ID" value="RNB82333.1"/>
    <property type="molecule type" value="Genomic_DNA"/>
</dbReference>
<reference evidence="4 5" key="1">
    <citation type="submission" date="2018-10" db="EMBL/GenBank/DDBJ databases">
        <title>Phylogenomics of Brevibacillus.</title>
        <authorList>
            <person name="Dunlap C."/>
        </authorList>
    </citation>
    <scope>NUCLEOTIDE SEQUENCE [LARGE SCALE GENOMIC DNA]</scope>
    <source>
        <strain evidence="4 5">JCM 15716</strain>
    </source>
</reference>
<evidence type="ECO:0000256" key="2">
    <source>
        <dbReference type="SAM" id="Phobius"/>
    </source>
</evidence>
<dbReference type="GO" id="GO:0006281">
    <property type="term" value="P:DNA repair"/>
    <property type="evidence" value="ECO:0007669"/>
    <property type="project" value="InterPro"/>
</dbReference>
<evidence type="ECO:0000313" key="5">
    <source>
        <dbReference type="Proteomes" id="UP000271031"/>
    </source>
</evidence>
<name>A0A3M8D346_9BACL</name>
<dbReference type="NCBIfam" id="TIGR00426">
    <property type="entry name" value="competence protein ComEA helix-hairpin-helix repeat region"/>
    <property type="match status" value="1"/>
</dbReference>
<feature type="region of interest" description="Disordered" evidence="1">
    <location>
        <begin position="187"/>
        <end position="215"/>
    </location>
</feature>
<dbReference type="GO" id="GO:0015628">
    <property type="term" value="P:protein secretion by the type II secretion system"/>
    <property type="evidence" value="ECO:0007669"/>
    <property type="project" value="TreeGrafter"/>
</dbReference>
<dbReference type="InterPro" id="IPR019554">
    <property type="entry name" value="Soluble_ligand-bd"/>
</dbReference>
<feature type="domain" description="Helix-hairpin-helix DNA-binding motif class 1" evidence="3">
    <location>
        <begin position="228"/>
        <end position="247"/>
    </location>
</feature>
<evidence type="ECO:0000313" key="4">
    <source>
        <dbReference type="EMBL" id="RNB82333.1"/>
    </source>
</evidence>
<keyword evidence="2" id="KW-1133">Transmembrane helix</keyword>
<dbReference type="SMART" id="SM00278">
    <property type="entry name" value="HhH1"/>
    <property type="match status" value="2"/>
</dbReference>
<dbReference type="PANTHER" id="PTHR21180:SF32">
    <property type="entry name" value="ENDONUCLEASE_EXONUCLEASE_PHOSPHATASE FAMILY DOMAIN-CONTAINING PROTEIN 1"/>
    <property type="match status" value="1"/>
</dbReference>
<feature type="compositionally biased region" description="Polar residues" evidence="1">
    <location>
        <begin position="49"/>
        <end position="58"/>
    </location>
</feature>
<dbReference type="Gene3D" id="3.10.560.10">
    <property type="entry name" value="Outer membrane lipoprotein wza domain like"/>
    <property type="match status" value="1"/>
</dbReference>
<dbReference type="GO" id="GO:0003677">
    <property type="term" value="F:DNA binding"/>
    <property type="evidence" value="ECO:0007669"/>
    <property type="project" value="UniProtKB-KW"/>
</dbReference>
<sequence length="281" mass="29543">MLMELWDRHRRVWIILLALLFLSLSFYFYYTSGDEGQGLPLRPPVYSTEMDQPTNVTGPDSVVASSRKADPVQTSLTSGSGQQQPSVAEAVFTSLSPAESSRTDAKVKTMYVDVKGQVKQPGIYPFTDNERIADAIEKAGGFLPSADPLQVNLAQHLADGMYIIVPAKGGQAVAASPLPLIATTGGGTTGSTGGVGGSSGNSSTSAGVESSGTSSRATTVNLNTATADQLATLPGIGITRAEAILAYREQHGKFTKIEQLKNISGIGDKMFEKLKGKISVD</sequence>
<keyword evidence="4" id="KW-0238">DNA-binding</keyword>
<dbReference type="AlphaFoldDB" id="A0A3M8D346"/>
<evidence type="ECO:0000259" key="3">
    <source>
        <dbReference type="SMART" id="SM00278"/>
    </source>
</evidence>
<dbReference type="PANTHER" id="PTHR21180">
    <property type="entry name" value="ENDONUCLEASE/EXONUCLEASE/PHOSPHATASE FAMILY DOMAIN-CONTAINING PROTEIN 1"/>
    <property type="match status" value="1"/>
</dbReference>
<proteinExistence type="predicted"/>
<dbReference type="RefSeq" id="WP_122920411.1">
    <property type="nucleotide sequence ID" value="NZ_RHHQ01000020.1"/>
</dbReference>
<dbReference type="InterPro" id="IPR003583">
    <property type="entry name" value="Hlx-hairpin-Hlx_DNA-bd_motif"/>
</dbReference>
<evidence type="ECO:0000256" key="1">
    <source>
        <dbReference type="SAM" id="MobiDB-lite"/>
    </source>
</evidence>
<dbReference type="InterPro" id="IPR010994">
    <property type="entry name" value="RuvA_2-like"/>
</dbReference>
<feature type="transmembrane region" description="Helical" evidence="2">
    <location>
        <begin position="12"/>
        <end position="30"/>
    </location>
</feature>
<dbReference type="OrthoDB" id="9790239at2"/>
<feature type="compositionally biased region" description="Gly residues" evidence="1">
    <location>
        <begin position="187"/>
        <end position="199"/>
    </location>
</feature>